<proteinExistence type="inferred from homology"/>
<dbReference type="HAMAP" id="MF_00409">
    <property type="entry name" value="LpxK"/>
    <property type="match status" value="1"/>
</dbReference>
<keyword evidence="14" id="KW-0812">Transmembrane</keyword>
<evidence type="ECO:0000313" key="18">
    <source>
        <dbReference type="Proteomes" id="UP000092871"/>
    </source>
</evidence>
<name>A0A1C3JUK9_9GAMM</name>
<evidence type="ECO:0000256" key="7">
    <source>
        <dbReference type="ARBA" id="ARBA00022679"/>
    </source>
</evidence>
<keyword evidence="5 13" id="KW-0444">Lipid biosynthesis</keyword>
<evidence type="ECO:0000256" key="9">
    <source>
        <dbReference type="ARBA" id="ARBA00022777"/>
    </source>
</evidence>
<dbReference type="NCBIfam" id="TIGR00682">
    <property type="entry name" value="lpxK"/>
    <property type="match status" value="1"/>
</dbReference>
<dbReference type="AlphaFoldDB" id="A0A1C3JUK9"/>
<keyword evidence="11 13" id="KW-0443">Lipid metabolism</keyword>
<keyword evidence="10 13" id="KW-0067">ATP-binding</keyword>
<dbReference type="GO" id="GO:0009244">
    <property type="term" value="P:lipopolysaccharide core region biosynthetic process"/>
    <property type="evidence" value="ECO:0007669"/>
    <property type="project" value="TreeGrafter"/>
</dbReference>
<comment type="catalytic activity">
    <reaction evidence="13">
        <text>a lipid A disaccharide + ATP = a lipid IVA + ADP + H(+)</text>
        <dbReference type="Rhea" id="RHEA:67840"/>
        <dbReference type="ChEBI" id="CHEBI:15378"/>
        <dbReference type="ChEBI" id="CHEBI:30616"/>
        <dbReference type="ChEBI" id="CHEBI:176343"/>
        <dbReference type="ChEBI" id="CHEBI:176425"/>
        <dbReference type="ChEBI" id="CHEBI:456216"/>
        <dbReference type="EC" id="2.7.1.130"/>
    </reaction>
</comment>
<dbReference type="Pfam" id="PF02606">
    <property type="entry name" value="LpxK"/>
    <property type="match status" value="1"/>
</dbReference>
<evidence type="ECO:0000256" key="4">
    <source>
        <dbReference type="ARBA" id="ARBA00016436"/>
    </source>
</evidence>
<comment type="similarity">
    <text evidence="13">Belongs to the LpxK family.</text>
</comment>
<keyword evidence="14" id="KW-1133">Transmembrane helix</keyword>
<dbReference type="GO" id="GO:0005524">
    <property type="term" value="F:ATP binding"/>
    <property type="evidence" value="ECO:0007669"/>
    <property type="project" value="UniProtKB-UniRule"/>
</dbReference>
<organism evidence="15 18">
    <name type="scientific">Marinomonas gallaica</name>
    <dbReference type="NCBI Taxonomy" id="1806667"/>
    <lineage>
        <taxon>Bacteria</taxon>
        <taxon>Pseudomonadati</taxon>
        <taxon>Pseudomonadota</taxon>
        <taxon>Gammaproteobacteria</taxon>
        <taxon>Oceanospirillales</taxon>
        <taxon>Oceanospirillaceae</taxon>
        <taxon>Marinomonas</taxon>
    </lineage>
</organism>
<evidence type="ECO:0000256" key="5">
    <source>
        <dbReference type="ARBA" id="ARBA00022516"/>
    </source>
</evidence>
<sequence>MSLEQSLSRSWYGSYGWTWALAPLLLLTVPVVKCKRQNYLAHRLSSSYQSALPVIIVGNITVGGTGKSPMVIALADWLKRQGYSPGIVTRGHKRSSDEVMLVSQSSSAADVGDEPLMLFRRAGCPVAVSAKRVQAIQALEQLEYVDVIISDDGLQHYAMDRDIEIVMVDAKRGLGNNMLLPVGPLREPASRLNHADYIFTIGDQPKLDILPHYYYGKLALNRLVHVKDKDRTRALTDLESRSWTVVAGIGNPARFLDSLVSYGLPHNSPSHFFSDHHHFLHSDLAALKTIIMTEKDAVKVEGFASSEDDWWYVAAELELPLELTCQLDEQIKQVIKQKK</sequence>
<comment type="function">
    <text evidence="1 13">Transfers the gamma-phosphate of ATP to the 4'-position of a tetraacyldisaccharide 1-phosphate intermediate (termed DS-1-P) to form tetraacyldisaccharide 1,4'-bis-phosphate (lipid IVA).</text>
</comment>
<dbReference type="EC" id="2.7.1.130" evidence="3 13"/>
<dbReference type="RefSeq" id="WP_067037781.1">
    <property type="nucleotide sequence ID" value="NZ_FLRA01000023.1"/>
</dbReference>
<feature type="transmembrane region" description="Helical" evidence="14">
    <location>
        <begin position="12"/>
        <end position="32"/>
    </location>
</feature>
<evidence type="ECO:0000256" key="6">
    <source>
        <dbReference type="ARBA" id="ARBA00022556"/>
    </source>
</evidence>
<dbReference type="EMBL" id="FLRB01000013">
    <property type="protein sequence ID" value="SBT21704.1"/>
    <property type="molecule type" value="Genomic_DNA"/>
</dbReference>
<protein>
    <recommendedName>
        <fullName evidence="4 13">Tetraacyldisaccharide 4'-kinase</fullName>
        <ecNumber evidence="3 13">2.7.1.130</ecNumber>
    </recommendedName>
    <alternativeName>
        <fullName evidence="12 13">Lipid A 4'-kinase</fullName>
    </alternativeName>
</protein>
<evidence type="ECO:0000313" key="17">
    <source>
        <dbReference type="Proteomes" id="UP000092840"/>
    </source>
</evidence>
<evidence type="ECO:0000256" key="12">
    <source>
        <dbReference type="ARBA" id="ARBA00029757"/>
    </source>
</evidence>
<keyword evidence="17" id="KW-1185">Reference proteome</keyword>
<dbReference type="GO" id="GO:0005886">
    <property type="term" value="C:plasma membrane"/>
    <property type="evidence" value="ECO:0007669"/>
    <property type="project" value="TreeGrafter"/>
</dbReference>
<dbReference type="OrthoDB" id="9766423at2"/>
<reference evidence="15 18" key="2">
    <citation type="submission" date="2016-06" db="EMBL/GenBank/DDBJ databases">
        <authorList>
            <person name="Kjaerup R.B."/>
            <person name="Dalgaard T.S."/>
            <person name="Juul-Madsen H.R."/>
        </authorList>
    </citation>
    <scope>NUCLEOTIDE SEQUENCE [LARGE SCALE GENOMIC DNA]</scope>
    <source>
        <strain evidence="15 18">CECT 5115</strain>
    </source>
</reference>
<evidence type="ECO:0000256" key="13">
    <source>
        <dbReference type="HAMAP-Rule" id="MF_00409"/>
    </source>
</evidence>
<dbReference type="SUPFAM" id="SSF52540">
    <property type="entry name" value="P-loop containing nucleoside triphosphate hydrolases"/>
    <property type="match status" value="1"/>
</dbReference>
<keyword evidence="14" id="KW-0472">Membrane</keyword>
<dbReference type="UniPathway" id="UPA00359">
    <property type="reaction ID" value="UER00482"/>
</dbReference>
<reference evidence="16 17" key="1">
    <citation type="submission" date="2016-06" db="EMBL/GenBank/DDBJ databases">
        <authorList>
            <person name="Rodrigo-Torres L."/>
            <person name="Arahal D.R."/>
        </authorList>
    </citation>
    <scope>NUCLEOTIDE SEQUENCE [LARGE SCALE GENOMIC DNA]</scope>
    <source>
        <strain evidence="16 17">CECT 5116</strain>
    </source>
</reference>
<dbReference type="InterPro" id="IPR003758">
    <property type="entry name" value="LpxK"/>
</dbReference>
<dbReference type="PANTHER" id="PTHR42724:SF1">
    <property type="entry name" value="TETRAACYLDISACCHARIDE 4'-KINASE, MITOCHONDRIAL-RELATED"/>
    <property type="match status" value="1"/>
</dbReference>
<evidence type="ECO:0000256" key="1">
    <source>
        <dbReference type="ARBA" id="ARBA00002274"/>
    </source>
</evidence>
<comment type="caution">
    <text evidence="13">Lacks conserved residue(s) required for the propagation of feature annotation.</text>
</comment>
<evidence type="ECO:0000256" key="10">
    <source>
        <dbReference type="ARBA" id="ARBA00022840"/>
    </source>
</evidence>
<keyword evidence="6 13" id="KW-0441">Lipid A biosynthesis</keyword>
<accession>A0A1C3JUK9</accession>
<dbReference type="Proteomes" id="UP000092871">
    <property type="component" value="Unassembled WGS sequence"/>
</dbReference>
<dbReference type="GO" id="GO:0009245">
    <property type="term" value="P:lipid A biosynthetic process"/>
    <property type="evidence" value="ECO:0007669"/>
    <property type="project" value="UniProtKB-UniRule"/>
</dbReference>
<dbReference type="EMBL" id="FLRA01000023">
    <property type="protein sequence ID" value="SBT18749.1"/>
    <property type="molecule type" value="Genomic_DNA"/>
</dbReference>
<dbReference type="Proteomes" id="UP000092840">
    <property type="component" value="Unassembled WGS sequence"/>
</dbReference>
<dbReference type="GO" id="GO:0009029">
    <property type="term" value="F:lipid-A 4'-kinase activity"/>
    <property type="evidence" value="ECO:0007669"/>
    <property type="project" value="UniProtKB-UniRule"/>
</dbReference>
<comment type="pathway">
    <text evidence="2 13">Glycolipid biosynthesis; lipid IV(A) biosynthesis; lipid IV(A) from (3R)-3-hydroxytetradecanoyl-[acyl-carrier-protein] and UDP-N-acetyl-alpha-D-glucosamine: step 6/6.</text>
</comment>
<keyword evidence="7 13" id="KW-0808">Transferase</keyword>
<keyword evidence="8 13" id="KW-0547">Nucleotide-binding</keyword>
<evidence type="ECO:0000256" key="3">
    <source>
        <dbReference type="ARBA" id="ARBA00012071"/>
    </source>
</evidence>
<dbReference type="PANTHER" id="PTHR42724">
    <property type="entry name" value="TETRAACYLDISACCHARIDE 4'-KINASE"/>
    <property type="match status" value="1"/>
</dbReference>
<dbReference type="InterPro" id="IPR027417">
    <property type="entry name" value="P-loop_NTPase"/>
</dbReference>
<evidence type="ECO:0000313" key="15">
    <source>
        <dbReference type="EMBL" id="SBT18749.1"/>
    </source>
</evidence>
<evidence type="ECO:0000256" key="14">
    <source>
        <dbReference type="SAM" id="Phobius"/>
    </source>
</evidence>
<evidence type="ECO:0000313" key="16">
    <source>
        <dbReference type="EMBL" id="SBT21704.1"/>
    </source>
</evidence>
<evidence type="ECO:0000256" key="8">
    <source>
        <dbReference type="ARBA" id="ARBA00022741"/>
    </source>
</evidence>
<evidence type="ECO:0000256" key="11">
    <source>
        <dbReference type="ARBA" id="ARBA00023098"/>
    </source>
</evidence>
<evidence type="ECO:0000256" key="2">
    <source>
        <dbReference type="ARBA" id="ARBA00004870"/>
    </source>
</evidence>
<gene>
    <name evidence="13 15" type="primary">lpxK</name>
    <name evidence="15" type="ORF">MGA5115_02898</name>
    <name evidence="16" type="ORF">MGA5116_02302</name>
</gene>
<keyword evidence="9 13" id="KW-0418">Kinase</keyword>